<evidence type="ECO:0000313" key="9">
    <source>
        <dbReference type="Proteomes" id="UP000030645"/>
    </source>
</evidence>
<dbReference type="SUPFAM" id="SSF54495">
    <property type="entry name" value="UBC-like"/>
    <property type="match status" value="1"/>
</dbReference>
<evidence type="ECO:0000313" key="8">
    <source>
        <dbReference type="EMBL" id="EXC16958.1"/>
    </source>
</evidence>
<evidence type="ECO:0000259" key="7">
    <source>
        <dbReference type="PROSITE" id="PS50127"/>
    </source>
</evidence>
<keyword evidence="9" id="KW-1185">Reference proteome</keyword>
<dbReference type="GO" id="GO:0061631">
    <property type="term" value="F:ubiquitin conjugating enzyme activity"/>
    <property type="evidence" value="ECO:0007669"/>
    <property type="project" value="UniProtKB-EC"/>
</dbReference>
<evidence type="ECO:0000256" key="5">
    <source>
        <dbReference type="ARBA" id="ARBA00022786"/>
    </source>
</evidence>
<dbReference type="Pfam" id="PF00179">
    <property type="entry name" value="UQ_con"/>
    <property type="match status" value="1"/>
</dbReference>
<proteinExistence type="predicted"/>
<comment type="pathway">
    <text evidence="2">Protein modification; protein ubiquitination.</text>
</comment>
<reference evidence="9" key="1">
    <citation type="submission" date="2013-01" db="EMBL/GenBank/DDBJ databases">
        <title>Draft Genome Sequence of a Mulberry Tree, Morus notabilis C.K. Schneid.</title>
        <authorList>
            <person name="He N."/>
            <person name="Zhao S."/>
        </authorList>
    </citation>
    <scope>NUCLEOTIDE SEQUENCE</scope>
</reference>
<evidence type="ECO:0000256" key="6">
    <source>
        <dbReference type="ARBA" id="ARBA00022840"/>
    </source>
</evidence>
<dbReference type="InterPro" id="IPR016135">
    <property type="entry name" value="UBQ-conjugating_enzyme/RWD"/>
</dbReference>
<dbReference type="PANTHER" id="PTHR24068">
    <property type="entry name" value="UBIQUITIN-CONJUGATING ENZYME E2"/>
    <property type="match status" value="1"/>
</dbReference>
<dbReference type="EMBL" id="KE345804">
    <property type="protein sequence ID" value="EXC16958.1"/>
    <property type="molecule type" value="Genomic_DNA"/>
</dbReference>
<evidence type="ECO:0000256" key="3">
    <source>
        <dbReference type="ARBA" id="ARBA00022679"/>
    </source>
</evidence>
<dbReference type="GO" id="GO:0005524">
    <property type="term" value="F:ATP binding"/>
    <property type="evidence" value="ECO:0007669"/>
    <property type="project" value="UniProtKB-KW"/>
</dbReference>
<name>W9SM76_9ROSA</name>
<dbReference type="STRING" id="981085.W9SM76"/>
<dbReference type="FunFam" id="3.10.110.10:FF:000101">
    <property type="entry name" value="Ubiquitin-conjugating enzyme E2 D2"/>
    <property type="match status" value="1"/>
</dbReference>
<comment type="catalytic activity">
    <reaction evidence="1">
        <text>S-ubiquitinyl-[E1 ubiquitin-activating enzyme]-L-cysteine + [E2 ubiquitin-conjugating enzyme]-L-cysteine = [E1 ubiquitin-activating enzyme]-L-cysteine + S-ubiquitinyl-[E2 ubiquitin-conjugating enzyme]-L-cysteine.</text>
        <dbReference type="EC" id="2.3.2.23"/>
    </reaction>
</comment>
<sequence length="303" mass="33996">MSRIPSRGRNWDGWWGLGWGPHWGVAGVWTRIEATQYGLQSLSLPRGVKPMQGLASRSKLMFRLRPMLRSGLESVLGSLIHVMLGANVRVMTGVAVGMRLRSLLLHKVTHQGLCILVNSIMGFFSRIKSFSSPKSSSSNANGKEQIDETNRFKEFAEKRIRKELQMRSEDPITNCSYGVVGNGDDIFHLQGAVMGPSDTPFEGGVFFLSIELPYDYPFKPPKIIFQTKVLHPNIDADGTIHIDILGNIWSPACTIEKMLLSLCSFLDDPNAEDPLSPICSMYLNDRKSYLQKAREWTIKYAMT</sequence>
<keyword evidence="3" id="KW-0808">Transferase</keyword>
<dbReference type="AlphaFoldDB" id="W9SM76"/>
<keyword evidence="6" id="KW-0067">ATP-binding</keyword>
<dbReference type="SMART" id="SM00212">
    <property type="entry name" value="UBCc"/>
    <property type="match status" value="1"/>
</dbReference>
<organism evidence="8 9">
    <name type="scientific">Morus notabilis</name>
    <dbReference type="NCBI Taxonomy" id="981085"/>
    <lineage>
        <taxon>Eukaryota</taxon>
        <taxon>Viridiplantae</taxon>
        <taxon>Streptophyta</taxon>
        <taxon>Embryophyta</taxon>
        <taxon>Tracheophyta</taxon>
        <taxon>Spermatophyta</taxon>
        <taxon>Magnoliopsida</taxon>
        <taxon>eudicotyledons</taxon>
        <taxon>Gunneridae</taxon>
        <taxon>Pentapetalae</taxon>
        <taxon>rosids</taxon>
        <taxon>fabids</taxon>
        <taxon>Rosales</taxon>
        <taxon>Moraceae</taxon>
        <taxon>Moreae</taxon>
        <taxon>Morus</taxon>
    </lineage>
</organism>
<evidence type="ECO:0000256" key="1">
    <source>
        <dbReference type="ARBA" id="ARBA00000485"/>
    </source>
</evidence>
<feature type="domain" description="UBC core" evidence="7">
    <location>
        <begin position="155"/>
        <end position="302"/>
    </location>
</feature>
<dbReference type="Proteomes" id="UP000030645">
    <property type="component" value="Unassembled WGS sequence"/>
</dbReference>
<protein>
    <submittedName>
        <fullName evidence="8">Ubiquitin-conjugating enzyme E2 5A</fullName>
    </submittedName>
</protein>
<dbReference type="InterPro" id="IPR000608">
    <property type="entry name" value="UBC"/>
</dbReference>
<keyword evidence="4" id="KW-0547">Nucleotide-binding</keyword>
<evidence type="ECO:0000256" key="2">
    <source>
        <dbReference type="ARBA" id="ARBA00004906"/>
    </source>
</evidence>
<keyword evidence="5" id="KW-0833">Ubl conjugation pathway</keyword>
<gene>
    <name evidence="8" type="ORF">L484_021613</name>
</gene>
<evidence type="ECO:0000256" key="4">
    <source>
        <dbReference type="ARBA" id="ARBA00022741"/>
    </source>
</evidence>
<dbReference type="Gene3D" id="3.10.110.10">
    <property type="entry name" value="Ubiquitin Conjugating Enzyme"/>
    <property type="match status" value="1"/>
</dbReference>
<dbReference type="eggNOG" id="KOG0417">
    <property type="taxonomic scope" value="Eukaryota"/>
</dbReference>
<accession>W9SM76</accession>
<dbReference type="PROSITE" id="PS50127">
    <property type="entry name" value="UBC_2"/>
    <property type="match status" value="1"/>
</dbReference>